<accession>A0A1T4YCG5</accession>
<feature type="chain" id="PRO_5013318538" description="Pyrrolo-quinoline quinone repeat domain-containing protein" evidence="1">
    <location>
        <begin position="22"/>
        <end position="435"/>
    </location>
</feature>
<reference evidence="4" key="1">
    <citation type="submission" date="2017-02" db="EMBL/GenBank/DDBJ databases">
        <authorList>
            <person name="Varghese N."/>
            <person name="Submissions S."/>
        </authorList>
    </citation>
    <scope>NUCLEOTIDE SEQUENCE [LARGE SCALE GENOMIC DNA]</scope>
    <source>
        <strain evidence="4">ATCC 700200</strain>
    </source>
</reference>
<dbReference type="AlphaFoldDB" id="A0A1T4YCG5"/>
<evidence type="ECO:0000259" key="2">
    <source>
        <dbReference type="Pfam" id="PF13360"/>
    </source>
</evidence>
<feature type="signal peptide" evidence="1">
    <location>
        <begin position="1"/>
        <end position="21"/>
    </location>
</feature>
<sequence length="435" mass="47976">MIRPSFLLPCLALTVSGFTHAENWPEWRGESGQGLSAARGLPETWSETSGVAWKTELPGRGHSTPVIWGEQIWMTTAVEKAASAAEAERRLKSNTGDQPVTVLESVSLRALCVDKTTGKLLHDVELLNVKEPQWVHQLNSYASPSPIIEEGRLYAHFGSFGTACLDTTTQQVLWQNQEVQIMHENGPGSTPVLWEDLLIIHFDGSDQQFIAAFNKKDGKLVWKTKRTGELRENPQQRKAYGTPLVVTMQGKPVVVSPAADWVYGYEPATGKELWKLPYGELGFSMSVRPVADAERVYFSTCFGKSQVMALRYAGVETPEIAWRNNRNAPKMCSPVVTGDLLFYVDDGGIVSCVDALTGESYYRERLGGKFSASPILADHKLYFASREGVVTVIPATKEFKILSQNTLDGGIMASPVAVDGALYLRTDKALYRIGK</sequence>
<keyword evidence="1" id="KW-0732">Signal</keyword>
<evidence type="ECO:0000256" key="1">
    <source>
        <dbReference type="SAM" id="SignalP"/>
    </source>
</evidence>
<dbReference type="Pfam" id="PF13360">
    <property type="entry name" value="PQQ_2"/>
    <property type="match status" value="1"/>
</dbReference>
<dbReference type="EMBL" id="FUYE01000009">
    <property type="protein sequence ID" value="SKA99464.1"/>
    <property type="molecule type" value="Genomic_DNA"/>
</dbReference>
<dbReference type="RefSeq" id="WP_078814126.1">
    <property type="nucleotide sequence ID" value="NZ_FUYE01000009.1"/>
</dbReference>
<evidence type="ECO:0000313" key="3">
    <source>
        <dbReference type="EMBL" id="SKA99464.1"/>
    </source>
</evidence>
<dbReference type="PANTHER" id="PTHR34512:SF30">
    <property type="entry name" value="OUTER MEMBRANE PROTEIN ASSEMBLY FACTOR BAMB"/>
    <property type="match status" value="1"/>
</dbReference>
<keyword evidence="4" id="KW-1185">Reference proteome</keyword>
<dbReference type="InterPro" id="IPR002372">
    <property type="entry name" value="PQQ_rpt_dom"/>
</dbReference>
<dbReference type="OrthoDB" id="2078365at2"/>
<evidence type="ECO:0000313" key="4">
    <source>
        <dbReference type="Proteomes" id="UP000190774"/>
    </source>
</evidence>
<dbReference type="InterPro" id="IPR015943">
    <property type="entry name" value="WD40/YVTN_repeat-like_dom_sf"/>
</dbReference>
<feature type="domain" description="Pyrrolo-quinoline quinone repeat" evidence="2">
    <location>
        <begin position="164"/>
        <end position="310"/>
    </location>
</feature>
<gene>
    <name evidence="3" type="ORF">SAMN02745166_02948</name>
</gene>
<dbReference type="Gene3D" id="2.130.10.10">
    <property type="entry name" value="YVTN repeat-like/Quinoprotein amine dehydrogenase"/>
    <property type="match status" value="2"/>
</dbReference>
<proteinExistence type="predicted"/>
<protein>
    <recommendedName>
        <fullName evidence="2">Pyrrolo-quinoline quinone repeat domain-containing protein</fullName>
    </recommendedName>
</protein>
<dbReference type="InterPro" id="IPR011047">
    <property type="entry name" value="Quinoprotein_ADH-like_sf"/>
</dbReference>
<organism evidence="3 4">
    <name type="scientific">Prosthecobacter debontii</name>
    <dbReference type="NCBI Taxonomy" id="48467"/>
    <lineage>
        <taxon>Bacteria</taxon>
        <taxon>Pseudomonadati</taxon>
        <taxon>Verrucomicrobiota</taxon>
        <taxon>Verrucomicrobiia</taxon>
        <taxon>Verrucomicrobiales</taxon>
        <taxon>Verrucomicrobiaceae</taxon>
        <taxon>Prosthecobacter</taxon>
    </lineage>
</organism>
<dbReference type="STRING" id="48467.SAMN02745166_02948"/>
<dbReference type="SUPFAM" id="SSF50998">
    <property type="entry name" value="Quinoprotein alcohol dehydrogenase-like"/>
    <property type="match status" value="1"/>
</dbReference>
<name>A0A1T4YCG5_9BACT</name>
<dbReference type="PANTHER" id="PTHR34512">
    <property type="entry name" value="CELL SURFACE PROTEIN"/>
    <property type="match status" value="1"/>
</dbReference>
<dbReference type="Proteomes" id="UP000190774">
    <property type="component" value="Unassembled WGS sequence"/>
</dbReference>